<name>A0AAN7HKN9_9PEZI</name>
<organism evidence="2 3">
    <name type="scientific">Corynascus novoguineensis</name>
    <dbReference type="NCBI Taxonomy" id="1126955"/>
    <lineage>
        <taxon>Eukaryota</taxon>
        <taxon>Fungi</taxon>
        <taxon>Dikarya</taxon>
        <taxon>Ascomycota</taxon>
        <taxon>Pezizomycotina</taxon>
        <taxon>Sordariomycetes</taxon>
        <taxon>Sordariomycetidae</taxon>
        <taxon>Sordariales</taxon>
        <taxon>Chaetomiaceae</taxon>
        <taxon>Corynascus</taxon>
    </lineage>
</organism>
<gene>
    <name evidence="2" type="ORF">C7999DRAFT_36100</name>
</gene>
<evidence type="ECO:0000313" key="3">
    <source>
        <dbReference type="Proteomes" id="UP001303647"/>
    </source>
</evidence>
<comment type="caution">
    <text evidence="2">The sequence shown here is derived from an EMBL/GenBank/DDBJ whole genome shotgun (WGS) entry which is preliminary data.</text>
</comment>
<dbReference type="Proteomes" id="UP001303647">
    <property type="component" value="Unassembled WGS sequence"/>
</dbReference>
<keyword evidence="3" id="KW-1185">Reference proteome</keyword>
<evidence type="ECO:0000313" key="2">
    <source>
        <dbReference type="EMBL" id="KAK4243574.1"/>
    </source>
</evidence>
<feature type="region of interest" description="Disordered" evidence="1">
    <location>
        <begin position="264"/>
        <end position="312"/>
    </location>
</feature>
<evidence type="ECO:0000256" key="1">
    <source>
        <dbReference type="SAM" id="MobiDB-lite"/>
    </source>
</evidence>
<accession>A0AAN7HKN9</accession>
<protein>
    <submittedName>
        <fullName evidence="2">Uncharacterized protein</fullName>
    </submittedName>
</protein>
<dbReference type="EMBL" id="MU857802">
    <property type="protein sequence ID" value="KAK4243574.1"/>
    <property type="molecule type" value="Genomic_DNA"/>
</dbReference>
<reference evidence="2" key="2">
    <citation type="submission" date="2023-05" db="EMBL/GenBank/DDBJ databases">
        <authorList>
            <consortium name="Lawrence Berkeley National Laboratory"/>
            <person name="Steindorff A."/>
            <person name="Hensen N."/>
            <person name="Bonometti L."/>
            <person name="Westerberg I."/>
            <person name="Brannstrom I.O."/>
            <person name="Guillou S."/>
            <person name="Cros-Aarteil S."/>
            <person name="Calhoun S."/>
            <person name="Haridas S."/>
            <person name="Kuo A."/>
            <person name="Mondo S."/>
            <person name="Pangilinan J."/>
            <person name="Riley R."/>
            <person name="Labutti K."/>
            <person name="Andreopoulos B."/>
            <person name="Lipzen A."/>
            <person name="Chen C."/>
            <person name="Yanf M."/>
            <person name="Daum C."/>
            <person name="Ng V."/>
            <person name="Clum A."/>
            <person name="Ohm R."/>
            <person name="Martin F."/>
            <person name="Silar P."/>
            <person name="Natvig D."/>
            <person name="Lalanne C."/>
            <person name="Gautier V."/>
            <person name="Ament-Velasquez S.L."/>
            <person name="Kruys A."/>
            <person name="Hutchinson M.I."/>
            <person name="Powell A.J."/>
            <person name="Barry K."/>
            <person name="Miller A.N."/>
            <person name="Grigoriev I.V."/>
            <person name="Debuchy R."/>
            <person name="Gladieux P."/>
            <person name="Thoren M.H."/>
            <person name="Johannesson H."/>
        </authorList>
    </citation>
    <scope>NUCLEOTIDE SEQUENCE</scope>
    <source>
        <strain evidence="2">CBS 359.72</strain>
    </source>
</reference>
<feature type="compositionally biased region" description="Acidic residues" evidence="1">
    <location>
        <begin position="290"/>
        <end position="299"/>
    </location>
</feature>
<sequence>MANYARDIVIFGNHYRDLYSAEERPGQSEGGWLLNPSERSFLREQATYDGSYIETECQKRLDLGIQYYYGIRNQITSILHTWDAVIAEKNRSDEAGWQAPSREFLHAFHTCLYLIPQRVRVGLLGPFEGVEGVNASYKYNIHSANDTEKLSSNSGNTSIACDEVNHDLPDYEDFAETSQRAQASDVEDPEVLALTPSDVGCSQWDCTQWDYISISSDDSDKLSVNEDNDDYDDELSPKKKGTSEPSRGGFVRSWKSFLRKNEPVGLGQGQLNRETSGLGSAVPSKREFAYDEEEHDYEDPASRNVVKSRKLR</sequence>
<dbReference type="AlphaFoldDB" id="A0AAN7HKN9"/>
<reference evidence="2" key="1">
    <citation type="journal article" date="2023" name="Mol. Phylogenet. Evol.">
        <title>Genome-scale phylogeny and comparative genomics of the fungal order Sordariales.</title>
        <authorList>
            <person name="Hensen N."/>
            <person name="Bonometti L."/>
            <person name="Westerberg I."/>
            <person name="Brannstrom I.O."/>
            <person name="Guillou S."/>
            <person name="Cros-Aarteil S."/>
            <person name="Calhoun S."/>
            <person name="Haridas S."/>
            <person name="Kuo A."/>
            <person name="Mondo S."/>
            <person name="Pangilinan J."/>
            <person name="Riley R."/>
            <person name="LaButti K."/>
            <person name="Andreopoulos B."/>
            <person name="Lipzen A."/>
            <person name="Chen C."/>
            <person name="Yan M."/>
            <person name="Daum C."/>
            <person name="Ng V."/>
            <person name="Clum A."/>
            <person name="Steindorff A."/>
            <person name="Ohm R.A."/>
            <person name="Martin F."/>
            <person name="Silar P."/>
            <person name="Natvig D.O."/>
            <person name="Lalanne C."/>
            <person name="Gautier V."/>
            <person name="Ament-Velasquez S.L."/>
            <person name="Kruys A."/>
            <person name="Hutchinson M.I."/>
            <person name="Powell A.J."/>
            <person name="Barry K."/>
            <person name="Miller A.N."/>
            <person name="Grigoriev I.V."/>
            <person name="Debuchy R."/>
            <person name="Gladieux P."/>
            <person name="Hiltunen Thoren M."/>
            <person name="Johannesson H."/>
        </authorList>
    </citation>
    <scope>NUCLEOTIDE SEQUENCE</scope>
    <source>
        <strain evidence="2">CBS 359.72</strain>
    </source>
</reference>
<feature type="region of interest" description="Disordered" evidence="1">
    <location>
        <begin position="218"/>
        <end position="248"/>
    </location>
</feature>
<proteinExistence type="predicted"/>
<feature type="compositionally biased region" description="Polar residues" evidence="1">
    <location>
        <begin position="269"/>
        <end position="278"/>
    </location>
</feature>